<dbReference type="AlphaFoldDB" id="A0AAN9UYA0"/>
<dbReference type="EMBL" id="JAKJXP020000010">
    <property type="protein sequence ID" value="KAK7755806.1"/>
    <property type="molecule type" value="Genomic_DNA"/>
</dbReference>
<evidence type="ECO:0000259" key="1">
    <source>
        <dbReference type="Pfam" id="PF09949"/>
    </source>
</evidence>
<dbReference type="GO" id="GO:0030479">
    <property type="term" value="C:actin cortical patch"/>
    <property type="evidence" value="ECO:0007669"/>
    <property type="project" value="TreeGrafter"/>
</dbReference>
<dbReference type="InterPro" id="IPR052935">
    <property type="entry name" value="Mg2+_PAP"/>
</dbReference>
<feature type="domain" description="Phosphatidate phosphatase APP1 catalytic" evidence="1">
    <location>
        <begin position="208"/>
        <end position="361"/>
    </location>
</feature>
<accession>A0AAN9UYA0</accession>
<gene>
    <name evidence="2" type="ORF">SLS62_002091</name>
</gene>
<proteinExistence type="predicted"/>
<dbReference type="PANTHER" id="PTHR28208">
    <property type="entry name" value="PHOSPHATIDATE PHOSPHATASE APP1"/>
    <property type="match status" value="1"/>
</dbReference>
<protein>
    <recommendedName>
        <fullName evidence="1">Phosphatidate phosphatase APP1 catalytic domain-containing protein</fullName>
    </recommendedName>
</protein>
<dbReference type="Pfam" id="PF09949">
    <property type="entry name" value="APP1_cat"/>
    <property type="match status" value="1"/>
</dbReference>
<dbReference type="PANTHER" id="PTHR28208:SF1">
    <property type="entry name" value="FILAMENT ORGANIZATION PROTEIN APP1-LIKE, PUTATIVE (AFU_ORTHOLOGUE AFUA_1G06650)-RELATED"/>
    <property type="match status" value="1"/>
</dbReference>
<name>A0AAN9UYA0_9PEZI</name>
<evidence type="ECO:0000313" key="3">
    <source>
        <dbReference type="Proteomes" id="UP001320420"/>
    </source>
</evidence>
<comment type="caution">
    <text evidence="2">The sequence shown here is derived from an EMBL/GenBank/DDBJ whole genome shotgun (WGS) entry which is preliminary data.</text>
</comment>
<evidence type="ECO:0000313" key="2">
    <source>
        <dbReference type="EMBL" id="KAK7755806.1"/>
    </source>
</evidence>
<dbReference type="GO" id="GO:0008195">
    <property type="term" value="F:phosphatidate phosphatase activity"/>
    <property type="evidence" value="ECO:0007669"/>
    <property type="project" value="InterPro"/>
</dbReference>
<keyword evidence="3" id="KW-1185">Reference proteome</keyword>
<reference evidence="2 3" key="1">
    <citation type="submission" date="2024-02" db="EMBL/GenBank/DDBJ databases">
        <title>De novo assembly and annotation of 12 fungi associated with fruit tree decline syndrome in Ontario, Canada.</title>
        <authorList>
            <person name="Sulman M."/>
            <person name="Ellouze W."/>
            <person name="Ilyukhin E."/>
        </authorList>
    </citation>
    <scope>NUCLEOTIDE SEQUENCE [LARGE SCALE GENOMIC DNA]</scope>
    <source>
        <strain evidence="2 3">M11/M66-122</strain>
    </source>
</reference>
<dbReference type="InterPro" id="IPR019236">
    <property type="entry name" value="APP1_cat"/>
</dbReference>
<organism evidence="2 3">
    <name type="scientific">Diatrype stigma</name>
    <dbReference type="NCBI Taxonomy" id="117547"/>
    <lineage>
        <taxon>Eukaryota</taxon>
        <taxon>Fungi</taxon>
        <taxon>Dikarya</taxon>
        <taxon>Ascomycota</taxon>
        <taxon>Pezizomycotina</taxon>
        <taxon>Sordariomycetes</taxon>
        <taxon>Xylariomycetidae</taxon>
        <taxon>Xylariales</taxon>
        <taxon>Diatrypaceae</taxon>
        <taxon>Diatrype</taxon>
    </lineage>
</organism>
<dbReference type="Proteomes" id="UP001320420">
    <property type="component" value="Unassembled WGS sequence"/>
</dbReference>
<sequence>MAPNNKRRATLMMQEQTRQERQFHKTESDLSSVEVPTAISAKLGTVGKLRNILSYLGKKNPLPQTVTKNDTVWLLDNTAYRSQTTGKWEAEYVAAVFSQDASCVIADAVSVVAKQLGLQKGDPDYPTIEERIKMFTQDIKPGTTVKAVHRESFTLRLGPGGRNGISTDIMNLPRHEGDDLVIPTVAKVPKGTDGILEMRTFFAEAEGWAVISDVDDTIKITQTGDPIGILRSTFVDTPAVCPGMPELYWHIQSAIKDTSPWFYLSASPYNLYPFLREFREENYPHGTIVLRDSSWMSIPGLLSNLTLGTEDYKVDRMEKIHSWLPKRKLILIGDSTQSDPESYGEIYRTHPDWVKVILIRKVEDIAAIGIESKNKPERFEEAFEDVPKDVWHVFTNPAECTTIIDKAVASSK</sequence>